<accession>A0A132U9Y4</accession>
<dbReference type="InterPro" id="IPR046947">
    <property type="entry name" value="LytR-like"/>
</dbReference>
<protein>
    <recommendedName>
        <fullName evidence="6">Response regulatory domain-containing protein</fullName>
    </recommendedName>
</protein>
<dbReference type="GO" id="GO:0003677">
    <property type="term" value="F:DNA binding"/>
    <property type="evidence" value="ECO:0007669"/>
    <property type="project" value="InterPro"/>
</dbReference>
<dbReference type="PATRIC" id="fig|483937.3.peg.5401"/>
<dbReference type="Pfam" id="PF04397">
    <property type="entry name" value="LytTR"/>
    <property type="match status" value="1"/>
</dbReference>
<evidence type="ECO:0000313" key="4">
    <source>
        <dbReference type="EMBL" id="KWX80514.1"/>
    </source>
</evidence>
<dbReference type="Gene3D" id="3.40.50.2300">
    <property type="match status" value="1"/>
</dbReference>
<reference evidence="4 5" key="1">
    <citation type="submission" date="2015-08" db="EMBL/GenBank/DDBJ databases">
        <title>Genomes of Paenibacillus riograndensis.</title>
        <authorList>
            <person name="Sant'Anna F.H."/>
            <person name="Souza R."/>
            <person name="Ambrosini A."/>
            <person name="Bach E."/>
            <person name="Fernandes G."/>
            <person name="Balsanelli E."/>
            <person name="Baura V.A."/>
            <person name="Pedrosa F.O."/>
            <person name="Souza E.M."/>
            <person name="Passaglia L."/>
        </authorList>
    </citation>
    <scope>NUCLEOTIDE SEQUENCE [LARGE SCALE GENOMIC DNA]</scope>
    <source>
        <strain evidence="4 5">CAS34</strain>
    </source>
</reference>
<dbReference type="Proteomes" id="UP000070475">
    <property type="component" value="Unassembled WGS sequence"/>
</dbReference>
<evidence type="ECO:0000313" key="5">
    <source>
        <dbReference type="Proteomes" id="UP000070475"/>
    </source>
</evidence>
<evidence type="ECO:0000259" key="3">
    <source>
        <dbReference type="PROSITE" id="PS50930"/>
    </source>
</evidence>
<dbReference type="PANTHER" id="PTHR37299">
    <property type="entry name" value="TRANSCRIPTIONAL REGULATOR-RELATED"/>
    <property type="match status" value="1"/>
</dbReference>
<feature type="domain" description="HTH LytTR-type" evidence="3">
    <location>
        <begin position="138"/>
        <end position="239"/>
    </location>
</feature>
<dbReference type="GO" id="GO:0000156">
    <property type="term" value="F:phosphorelay response regulator activity"/>
    <property type="evidence" value="ECO:0007669"/>
    <property type="project" value="InterPro"/>
</dbReference>
<evidence type="ECO:0000259" key="2">
    <source>
        <dbReference type="PROSITE" id="PS50110"/>
    </source>
</evidence>
<comment type="caution">
    <text evidence="4">The sequence shown here is derived from an EMBL/GenBank/DDBJ whole genome shotgun (WGS) entry which is preliminary data.</text>
</comment>
<dbReference type="PROSITE" id="PS50930">
    <property type="entry name" value="HTH_LYTTR"/>
    <property type="match status" value="1"/>
</dbReference>
<dbReference type="PROSITE" id="PS50110">
    <property type="entry name" value="RESPONSE_REGULATORY"/>
    <property type="match status" value="1"/>
</dbReference>
<dbReference type="InterPro" id="IPR011006">
    <property type="entry name" value="CheY-like_superfamily"/>
</dbReference>
<proteinExistence type="predicted"/>
<dbReference type="Pfam" id="PF00072">
    <property type="entry name" value="Response_reg"/>
    <property type="match status" value="1"/>
</dbReference>
<dbReference type="PANTHER" id="PTHR37299:SF1">
    <property type="entry name" value="STAGE 0 SPORULATION PROTEIN A HOMOLOG"/>
    <property type="match status" value="1"/>
</dbReference>
<dbReference type="SMART" id="SM00448">
    <property type="entry name" value="REC"/>
    <property type="match status" value="1"/>
</dbReference>
<dbReference type="InterPro" id="IPR007492">
    <property type="entry name" value="LytTR_DNA-bd_dom"/>
</dbReference>
<dbReference type="Gene3D" id="2.40.50.1020">
    <property type="entry name" value="LytTr DNA-binding domain"/>
    <property type="match status" value="1"/>
</dbReference>
<dbReference type="SMART" id="SM00850">
    <property type="entry name" value="LytTR"/>
    <property type="match status" value="1"/>
</dbReference>
<evidence type="ECO:0000256" key="1">
    <source>
        <dbReference type="PROSITE-ProRule" id="PRU00169"/>
    </source>
</evidence>
<dbReference type="OrthoDB" id="3190595at2"/>
<evidence type="ECO:0008006" key="6">
    <source>
        <dbReference type="Google" id="ProtNLM"/>
    </source>
</evidence>
<organism evidence="4 5">
    <name type="scientific">Paenibacillus riograndensis</name>
    <dbReference type="NCBI Taxonomy" id="483937"/>
    <lineage>
        <taxon>Bacteria</taxon>
        <taxon>Bacillati</taxon>
        <taxon>Bacillota</taxon>
        <taxon>Bacilli</taxon>
        <taxon>Bacillales</taxon>
        <taxon>Paenibacillaceae</taxon>
        <taxon>Paenibacillus</taxon>
        <taxon>Paenibacillus sonchi group</taxon>
    </lineage>
</organism>
<keyword evidence="1" id="KW-0597">Phosphoprotein</keyword>
<feature type="domain" description="Response regulatory" evidence="2">
    <location>
        <begin position="3"/>
        <end position="123"/>
    </location>
</feature>
<dbReference type="InterPro" id="IPR001789">
    <property type="entry name" value="Sig_transdc_resp-reg_receiver"/>
</dbReference>
<gene>
    <name evidence="4" type="ORF">AMQ84_03485</name>
</gene>
<dbReference type="RefSeq" id="WP_060859285.1">
    <property type="nucleotide sequence ID" value="NZ_LIRB01000099.1"/>
</dbReference>
<keyword evidence="5" id="KW-1185">Reference proteome</keyword>
<dbReference type="AlphaFoldDB" id="A0A132U9Y4"/>
<feature type="modified residue" description="4-aspartylphosphate" evidence="1">
    <location>
        <position position="60"/>
    </location>
</feature>
<dbReference type="SUPFAM" id="SSF52172">
    <property type="entry name" value="CheY-like"/>
    <property type="match status" value="1"/>
</dbReference>
<dbReference type="EMBL" id="LIRB01000099">
    <property type="protein sequence ID" value="KWX80514.1"/>
    <property type="molecule type" value="Genomic_DNA"/>
</dbReference>
<sequence length="247" mass="29191">MLNVALCDDDSRFLDGILPLIKKTFTALKINASIHLFTSANALIQRFEEYNPYFDIIFLDIDMPLMNGKEVARRLRLIDQKFKLVFITSFEQEALNTFQFNVSGFLPKLLLDKRMPAVIERVANAIHEENPQTQIFKINVNDNRNRIIKVPLNDIMYLESMNRKIYLHTKRKAYLLHCYKFMDLIEHYKNLGFVEIYRTCIVNLKYIFSIDDLEIRLDNGTTLPLSRRKRQNVLDNFCEIISEIKRC</sequence>
<name>A0A132U9Y4_9BACL</name>